<keyword evidence="1" id="KW-1133">Transmembrane helix</keyword>
<protein>
    <submittedName>
        <fullName evidence="4">Uncharacterized protein</fullName>
    </submittedName>
</protein>
<name>A0A915EKT1_9BILA</name>
<keyword evidence="2" id="KW-0732">Signal</keyword>
<keyword evidence="3" id="KW-1185">Reference proteome</keyword>
<accession>A0A915EKT1</accession>
<reference evidence="4" key="1">
    <citation type="submission" date="2022-11" db="UniProtKB">
        <authorList>
            <consortium name="WormBaseParasite"/>
        </authorList>
    </citation>
    <scope>IDENTIFICATION</scope>
</reference>
<keyword evidence="1" id="KW-0472">Membrane</keyword>
<dbReference type="AlphaFoldDB" id="A0A915EKT1"/>
<dbReference type="Proteomes" id="UP000887574">
    <property type="component" value="Unplaced"/>
</dbReference>
<feature type="chain" id="PRO_5037678421" evidence="2">
    <location>
        <begin position="18"/>
        <end position="159"/>
    </location>
</feature>
<proteinExistence type="predicted"/>
<evidence type="ECO:0000313" key="3">
    <source>
        <dbReference type="Proteomes" id="UP000887574"/>
    </source>
</evidence>
<evidence type="ECO:0000256" key="1">
    <source>
        <dbReference type="SAM" id="Phobius"/>
    </source>
</evidence>
<feature type="transmembrane region" description="Helical" evidence="1">
    <location>
        <begin position="43"/>
        <end position="62"/>
    </location>
</feature>
<evidence type="ECO:0000256" key="2">
    <source>
        <dbReference type="SAM" id="SignalP"/>
    </source>
</evidence>
<keyword evidence="1" id="KW-0812">Transmembrane</keyword>
<evidence type="ECO:0000313" key="4">
    <source>
        <dbReference type="WBParaSite" id="jg6975"/>
    </source>
</evidence>
<feature type="signal peptide" evidence="2">
    <location>
        <begin position="1"/>
        <end position="17"/>
    </location>
</feature>
<organism evidence="3 4">
    <name type="scientific">Ditylenchus dipsaci</name>
    <dbReference type="NCBI Taxonomy" id="166011"/>
    <lineage>
        <taxon>Eukaryota</taxon>
        <taxon>Metazoa</taxon>
        <taxon>Ecdysozoa</taxon>
        <taxon>Nematoda</taxon>
        <taxon>Chromadorea</taxon>
        <taxon>Rhabditida</taxon>
        <taxon>Tylenchina</taxon>
        <taxon>Tylenchomorpha</taxon>
        <taxon>Sphaerularioidea</taxon>
        <taxon>Anguinidae</taxon>
        <taxon>Anguininae</taxon>
        <taxon>Ditylenchus</taxon>
    </lineage>
</organism>
<dbReference type="WBParaSite" id="jg6975">
    <property type="protein sequence ID" value="jg6975"/>
    <property type="gene ID" value="jg6975"/>
</dbReference>
<feature type="transmembrane region" description="Helical" evidence="1">
    <location>
        <begin position="74"/>
        <end position="92"/>
    </location>
</feature>
<sequence>MLHLLLGLAMLQLPAYCPQQELEIVRTPFHSLYTNKWGSSILGWLIHWFPLPLFPAVGWLLLTSSSVEIVKKCYYPFSINFFLLLFSVWYVGGGGPEIIFPLLERKSLAGWQVSTLAGWICLPTCRSTLSFGCALDIHTTTARDGDQCDLRLLHKLLLE</sequence>